<dbReference type="AlphaFoldDB" id="D1BXI2"/>
<feature type="transmembrane region" description="Helical" evidence="11">
    <location>
        <begin position="125"/>
        <end position="147"/>
    </location>
</feature>
<gene>
    <name evidence="12" type="ordered locus">Xcel_0753</name>
</gene>
<evidence type="ECO:0000256" key="3">
    <source>
        <dbReference type="ARBA" id="ARBA00022475"/>
    </source>
</evidence>
<dbReference type="PANTHER" id="PTHR32196:SF32">
    <property type="entry name" value="XYLOSE TRANSPORT SYSTEM PERMEASE PROTEIN XYLH"/>
    <property type="match status" value="1"/>
</dbReference>
<dbReference type="OrthoDB" id="3468954at2"/>
<dbReference type="CDD" id="cd06579">
    <property type="entry name" value="TM_PBP1_transp_AraH_like"/>
    <property type="match status" value="1"/>
</dbReference>
<feature type="transmembrane region" description="Helical" evidence="11">
    <location>
        <begin position="234"/>
        <end position="253"/>
    </location>
</feature>
<feature type="transmembrane region" description="Helical" evidence="11">
    <location>
        <begin position="210"/>
        <end position="228"/>
    </location>
</feature>
<evidence type="ECO:0000256" key="5">
    <source>
        <dbReference type="ARBA" id="ARBA00022597"/>
    </source>
</evidence>
<dbReference type="Proteomes" id="UP000002255">
    <property type="component" value="Chromosome"/>
</dbReference>
<comment type="subcellular location">
    <subcellularLocation>
        <location evidence="1">Cell membrane</location>
        <topology evidence="1">Multi-pass membrane protein</topology>
    </subcellularLocation>
</comment>
<evidence type="ECO:0000256" key="8">
    <source>
        <dbReference type="ARBA" id="ARBA00023136"/>
    </source>
</evidence>
<dbReference type="HOGENOM" id="CLU_028880_2_0_11"/>
<dbReference type="InterPro" id="IPR001851">
    <property type="entry name" value="ABC_transp_permease"/>
</dbReference>
<dbReference type="NCBIfam" id="NF040906">
    <property type="entry name" value="GguB"/>
    <property type="match status" value="1"/>
</dbReference>
<evidence type="ECO:0000313" key="13">
    <source>
        <dbReference type="Proteomes" id="UP000002255"/>
    </source>
</evidence>
<evidence type="ECO:0000256" key="1">
    <source>
        <dbReference type="ARBA" id="ARBA00004651"/>
    </source>
</evidence>
<dbReference type="GO" id="GO:0022857">
    <property type="term" value="F:transmembrane transporter activity"/>
    <property type="evidence" value="ECO:0007669"/>
    <property type="project" value="InterPro"/>
</dbReference>
<evidence type="ECO:0000256" key="6">
    <source>
        <dbReference type="ARBA" id="ARBA00022692"/>
    </source>
</evidence>
<dbReference type="KEGG" id="xce:Xcel_0753"/>
<evidence type="ECO:0000256" key="7">
    <source>
        <dbReference type="ARBA" id="ARBA00022989"/>
    </source>
</evidence>
<accession>D1BXI2</accession>
<evidence type="ECO:0000256" key="10">
    <source>
        <dbReference type="ARBA" id="ARBA00035686"/>
    </source>
</evidence>
<reference evidence="13" key="1">
    <citation type="submission" date="2009-11" db="EMBL/GenBank/DDBJ databases">
        <title>The complete chromosome of Xylanimonas cellulosilytica DSM 15894.</title>
        <authorList>
            <consortium name="US DOE Joint Genome Institute (JGI-PGF)"/>
            <person name="Lucas S."/>
            <person name="Copeland A."/>
            <person name="Lapidus A."/>
            <person name="Glavina del Rio T."/>
            <person name="Dalin E."/>
            <person name="Tice H."/>
            <person name="Bruce D."/>
            <person name="Goodwin L."/>
            <person name="Pitluck S."/>
            <person name="Kyrpides N."/>
            <person name="Mavromatis K."/>
            <person name="Ivanova N."/>
            <person name="Mikhailova N."/>
            <person name="Foster B."/>
            <person name="Clum A."/>
            <person name="Brettin T."/>
            <person name="Detter J.C."/>
            <person name="Han C."/>
            <person name="Larimer F."/>
            <person name="Land M."/>
            <person name="Hauser L."/>
            <person name="Markowitz V."/>
            <person name="Cheng J.F."/>
            <person name="Hugenholtz P."/>
            <person name="Woyke T."/>
            <person name="Wu D."/>
            <person name="Gehrich-Schroeter G."/>
            <person name="Schneider S."/>
            <person name="Pukall S.R."/>
            <person name="Klenk H.P."/>
            <person name="Eisen J.A."/>
        </authorList>
    </citation>
    <scope>NUCLEOTIDE SEQUENCE [LARGE SCALE GENOMIC DNA]</scope>
    <source>
        <strain evidence="13">DSM 15894 / CECT 5975 / LMG 20990 / XIL07</strain>
    </source>
</reference>
<keyword evidence="3" id="KW-1003">Cell membrane</keyword>
<keyword evidence="5" id="KW-0762">Sugar transport</keyword>
<evidence type="ECO:0000313" key="12">
    <source>
        <dbReference type="EMBL" id="ACZ29792.1"/>
    </source>
</evidence>
<feature type="transmembrane region" description="Helical" evidence="11">
    <location>
        <begin position="75"/>
        <end position="92"/>
    </location>
</feature>
<evidence type="ECO:0000256" key="2">
    <source>
        <dbReference type="ARBA" id="ARBA00022448"/>
    </source>
</evidence>
<comment type="function">
    <text evidence="9">Part of the binding-protein-dependent transport system for D-xylose. Probably responsible for the translocation of the substrate across the membrane.</text>
</comment>
<dbReference type="eggNOG" id="COG4214">
    <property type="taxonomic scope" value="Bacteria"/>
</dbReference>
<dbReference type="RefSeq" id="WP_012877534.1">
    <property type="nucleotide sequence ID" value="NC_013530.1"/>
</dbReference>
<keyword evidence="13" id="KW-1185">Reference proteome</keyword>
<dbReference type="PANTHER" id="PTHR32196">
    <property type="entry name" value="ABC TRANSPORTER PERMEASE PROTEIN YPHD-RELATED-RELATED"/>
    <property type="match status" value="1"/>
</dbReference>
<keyword evidence="4" id="KW-0997">Cell inner membrane</keyword>
<feature type="transmembrane region" description="Helical" evidence="11">
    <location>
        <begin position="12"/>
        <end position="30"/>
    </location>
</feature>
<feature type="transmembrane region" description="Helical" evidence="11">
    <location>
        <begin position="338"/>
        <end position="357"/>
    </location>
</feature>
<protein>
    <recommendedName>
        <fullName evidence="10">Xylose transport system permease protein XylH</fullName>
    </recommendedName>
</protein>
<dbReference type="STRING" id="446471.Xcel_0753"/>
<dbReference type="EMBL" id="CP001821">
    <property type="protein sequence ID" value="ACZ29792.1"/>
    <property type="molecule type" value="Genomic_DNA"/>
</dbReference>
<reference evidence="12 13" key="2">
    <citation type="journal article" date="2010" name="Stand. Genomic Sci.">
        <title>Complete genome sequence of Xylanimonas cellulosilytica type strain (XIL07).</title>
        <authorList>
            <person name="Foster B."/>
            <person name="Pukall R."/>
            <person name="Abt B."/>
            <person name="Nolan M."/>
            <person name="Glavina Del Rio T."/>
            <person name="Chen F."/>
            <person name="Lucas S."/>
            <person name="Tice H."/>
            <person name="Pitluck S."/>
            <person name="Cheng J.-F."/>
            <person name="Chertkov O."/>
            <person name="Brettin T."/>
            <person name="Han C."/>
            <person name="Detter J.C."/>
            <person name="Bruce D."/>
            <person name="Goodwin L."/>
            <person name="Ivanova N."/>
            <person name="Mavromatis K."/>
            <person name="Pati A."/>
            <person name="Mikhailova N."/>
            <person name="Chen A."/>
            <person name="Palaniappan K."/>
            <person name="Land M."/>
            <person name="Hauser L."/>
            <person name="Chang Y.-J."/>
            <person name="Jeffries C.D."/>
            <person name="Chain P."/>
            <person name="Rohde M."/>
            <person name="Goeker M."/>
            <person name="Bristow J."/>
            <person name="Eisen J.A."/>
            <person name="Markowitz V."/>
            <person name="Hugenholtz P."/>
            <person name="Kyrpides N.C."/>
            <person name="Klenk H.-P."/>
            <person name="Lapidus A."/>
        </authorList>
    </citation>
    <scope>NUCLEOTIDE SEQUENCE [LARGE SCALE GENOMIC DNA]</scope>
    <source>
        <strain evidence="13">DSM 15894 / CECT 5975 / LMG 20990 / XIL07</strain>
    </source>
</reference>
<sequence length="390" mass="40505">MNVIREALGRNVRQYGIVGALIVIVLFFQWQTDGRLLMPNNLAALVQQNAYVMILAIGMVAVIVAGHIDLSVGSVVAFIGGLTAIMLAHWGWPVPVAIVAALAVGALVGCWHGFWIAYVGIPAFIVTLAGMLLFRGLAIVLVGQTVATGSKTFNQIGNGSLPNVLGFVGNIDVVTIVIGAVAIVGLVISQFRARRAMISHGLHTEAWGAFVAKNVVMAVLIGLVAWRLSLSHGGTPIILIIVGALILGFTFVLNRTRFGRHVYAVGGNRNAAILSGVDTRRTDFQIFVNMGLLAAVAAIATTARAGSGVAAAGQNFELDAIAACFIGGTAVTGGVGRISGAMVGALIMGVLNMGLSIMRVDSAWQMAIKGLVLLAAVALDIVSKRRGALV</sequence>
<feature type="transmembrane region" description="Helical" evidence="11">
    <location>
        <begin position="98"/>
        <end position="118"/>
    </location>
</feature>
<dbReference type="Pfam" id="PF02653">
    <property type="entry name" value="BPD_transp_2"/>
    <property type="match status" value="1"/>
</dbReference>
<organism evidence="12 13">
    <name type="scientific">Xylanimonas cellulosilytica (strain DSM 15894 / JCM 12276 / CECT 5975 / KCTC 9989 / LMG 20990 / NBRC 107835 / XIL07)</name>
    <dbReference type="NCBI Taxonomy" id="446471"/>
    <lineage>
        <taxon>Bacteria</taxon>
        <taxon>Bacillati</taxon>
        <taxon>Actinomycetota</taxon>
        <taxon>Actinomycetes</taxon>
        <taxon>Micrococcales</taxon>
        <taxon>Promicromonosporaceae</taxon>
        <taxon>Xylanimonas</taxon>
    </lineage>
</organism>
<evidence type="ECO:0000256" key="9">
    <source>
        <dbReference type="ARBA" id="ARBA00035611"/>
    </source>
</evidence>
<keyword evidence="7 11" id="KW-1133">Transmembrane helix</keyword>
<keyword evidence="6 11" id="KW-0812">Transmembrane</keyword>
<dbReference type="GO" id="GO:0005886">
    <property type="term" value="C:plasma membrane"/>
    <property type="evidence" value="ECO:0007669"/>
    <property type="project" value="UniProtKB-SubCell"/>
</dbReference>
<evidence type="ECO:0000256" key="11">
    <source>
        <dbReference type="SAM" id="Phobius"/>
    </source>
</evidence>
<proteinExistence type="predicted"/>
<feature type="transmembrane region" description="Helical" evidence="11">
    <location>
        <begin position="50"/>
        <end position="68"/>
    </location>
</feature>
<name>D1BXI2_XYLCX</name>
<evidence type="ECO:0000256" key="4">
    <source>
        <dbReference type="ARBA" id="ARBA00022519"/>
    </source>
</evidence>
<keyword evidence="2" id="KW-0813">Transport</keyword>
<feature type="transmembrane region" description="Helical" evidence="11">
    <location>
        <begin position="167"/>
        <end position="189"/>
    </location>
</feature>
<keyword evidence="8 11" id="KW-0472">Membrane</keyword>